<protein>
    <submittedName>
        <fullName evidence="2">DUF512 domain-containing protein</fullName>
    </submittedName>
</protein>
<dbReference type="PROSITE" id="PS50106">
    <property type="entry name" value="PDZ"/>
    <property type="match status" value="1"/>
</dbReference>
<dbReference type="Pfam" id="PF17820">
    <property type="entry name" value="PDZ_6"/>
    <property type="match status" value="1"/>
</dbReference>
<dbReference type="EMBL" id="JALEMU010000162">
    <property type="protein sequence ID" value="MCI5756558.1"/>
    <property type="molecule type" value="Genomic_DNA"/>
</dbReference>
<dbReference type="InterPro" id="IPR001478">
    <property type="entry name" value="PDZ"/>
</dbReference>
<dbReference type="Proteomes" id="UP001139365">
    <property type="component" value="Unassembled WGS sequence"/>
</dbReference>
<dbReference type="InterPro" id="IPR041489">
    <property type="entry name" value="PDZ_6"/>
</dbReference>
<sequence>MVLIKDVLTGSPADIAGVKRGDYLVRINGKDINDVLDYRYYITEPRVRLLIHRGPELLEIPIKKPRYNDIGLEFDTFLMDEKRSCRNKCIFCFIDQLPPGMRKTLYFKDDDSRLSFLMGNYITLTNMDEHDISRIIEMKMSPMNISVHTTNPKLRCEMLSNRFAGSCYDTMKRFAAAGIEMHCQIVLCRGVNDGAELMRTMRDLAALYPQVDSVSIVPAGITKYREKLYPLTPFSKEECRNVIAQVEGFAEECLAKYGSHIFFCADEMYVKGEAKFPDGRYYEGYPQIENGVGMLRSMADEFCDAMEDIDDLDPHRPRSCSIATGVAAYGFISLLVEEMKKRCYNLDCTVYEIKNEFFGENITVAGLVTAGDISRQLRGKNLGRVLFLPDVMLRHEKDRFLDDRTPAWLEDKLGVKIHFVACDGYAFVSDILKLS</sequence>
<evidence type="ECO:0000313" key="3">
    <source>
        <dbReference type="Proteomes" id="UP001139365"/>
    </source>
</evidence>
<dbReference type="Gene3D" id="2.30.42.10">
    <property type="match status" value="1"/>
</dbReference>
<accession>A0AAE3K4R9</accession>
<comment type="caution">
    <text evidence="2">The sequence shown here is derived from an EMBL/GenBank/DDBJ whole genome shotgun (WGS) entry which is preliminary data.</text>
</comment>
<dbReference type="SUPFAM" id="SSF102114">
    <property type="entry name" value="Radical SAM enzymes"/>
    <property type="match status" value="1"/>
</dbReference>
<dbReference type="InterPro" id="IPR013785">
    <property type="entry name" value="Aldolase_TIM"/>
</dbReference>
<reference evidence="2 3" key="1">
    <citation type="submission" date="2022-03" db="EMBL/GenBank/DDBJ databases">
        <title>Metagenome-assembled genomes from swine fecal metagenomes.</title>
        <authorList>
            <person name="Holman D.B."/>
            <person name="Kommadath A."/>
        </authorList>
    </citation>
    <scope>NUCLEOTIDE SEQUENCE [LARGE SCALE GENOMIC DNA]</scope>
    <source>
        <strain evidence="2">SUG147</strain>
    </source>
</reference>
<evidence type="ECO:0000259" key="1">
    <source>
        <dbReference type="PROSITE" id="PS50106"/>
    </source>
</evidence>
<gene>
    <name evidence="2" type="ORF">MR241_09740</name>
</gene>
<dbReference type="Pfam" id="PF04459">
    <property type="entry name" value="DUF512"/>
    <property type="match status" value="1"/>
</dbReference>
<name>A0AAE3K4R9_9BACT</name>
<proteinExistence type="predicted"/>
<organism evidence="2 3">
    <name type="scientific">Candidatus Colimorpha enterica</name>
    <dbReference type="NCBI Taxonomy" id="3083063"/>
    <lineage>
        <taxon>Bacteria</taxon>
        <taxon>Pseudomonadati</taxon>
        <taxon>Bacteroidota</taxon>
        <taxon>Bacteroidia</taxon>
        <taxon>Bacteroidales</taxon>
        <taxon>Candidatus Colimorpha</taxon>
    </lineage>
</organism>
<dbReference type="Pfam" id="PF19238">
    <property type="entry name" value="Radical_SAM_2"/>
    <property type="match status" value="1"/>
</dbReference>
<dbReference type="Gene3D" id="3.20.20.70">
    <property type="entry name" value="Aldolase class I"/>
    <property type="match status" value="1"/>
</dbReference>
<feature type="domain" description="PDZ" evidence="1">
    <location>
        <begin position="1"/>
        <end position="35"/>
    </location>
</feature>
<evidence type="ECO:0000313" key="2">
    <source>
        <dbReference type="EMBL" id="MCI5756558.1"/>
    </source>
</evidence>
<dbReference type="InterPro" id="IPR045375">
    <property type="entry name" value="Put_radical_SAM-like_N"/>
</dbReference>
<dbReference type="InterPro" id="IPR058240">
    <property type="entry name" value="rSAM_sf"/>
</dbReference>
<dbReference type="AlphaFoldDB" id="A0AAE3K4R9"/>
<dbReference type="InterPro" id="IPR007549">
    <property type="entry name" value="DUF512"/>
</dbReference>
<dbReference type="InterPro" id="IPR036034">
    <property type="entry name" value="PDZ_sf"/>
</dbReference>
<dbReference type="SUPFAM" id="SSF50156">
    <property type="entry name" value="PDZ domain-like"/>
    <property type="match status" value="1"/>
</dbReference>